<dbReference type="Gene3D" id="3.20.20.70">
    <property type="entry name" value="Aldolase class I"/>
    <property type="match status" value="1"/>
</dbReference>
<sequence length="296" mass="31817">MHPNPESLPDITKDSRAVLAIKAALKEDIGSGDATTLALVGPDVMATGEIQAREECCVAGLNVALFVLSLLDPTLTSEVLIPNGSLAPKGSVLARFTGRARAILTAERTALNFIQRMCGTATLTHRFVEAVKPYDCLVLDTRKTTPCLRIFEKFAVRCGGGANHRFGLYDRILMKDNHRRLWAGGDPNRLDLAVEAARKAYPLLAVEIEVESKAELESALRAEPEWIMLDNMDADLMRECVQIVRASGKKTKLEASGGINLQTANAIAATGVDALSVGALTHSAPSVDLALEWSAI</sequence>
<reference evidence="16" key="1">
    <citation type="submission" date="2020-10" db="EMBL/GenBank/DDBJ databases">
        <authorList>
            <person name="Gilroy R."/>
        </authorList>
    </citation>
    <scope>NUCLEOTIDE SEQUENCE</scope>
    <source>
        <strain evidence="16">35461</strain>
    </source>
</reference>
<evidence type="ECO:0000256" key="7">
    <source>
        <dbReference type="ARBA" id="ARBA00022676"/>
    </source>
</evidence>
<comment type="similarity">
    <text evidence="3 12">Belongs to the NadC/ModD family.</text>
</comment>
<evidence type="ECO:0000256" key="8">
    <source>
        <dbReference type="ARBA" id="ARBA00022679"/>
    </source>
</evidence>
<dbReference type="Gene3D" id="3.90.1170.20">
    <property type="entry name" value="Quinolinate phosphoribosyl transferase, N-terminal domain"/>
    <property type="match status" value="1"/>
</dbReference>
<dbReference type="InterPro" id="IPR004393">
    <property type="entry name" value="NadC"/>
</dbReference>
<comment type="caution">
    <text evidence="16">The sequence shown here is derived from an EMBL/GenBank/DDBJ whole genome shotgun (WGS) entry which is preliminary data.</text>
</comment>
<dbReference type="InterPro" id="IPR022412">
    <property type="entry name" value="Quinolinate_PRibosylTrfase_N"/>
</dbReference>
<evidence type="ECO:0000259" key="15">
    <source>
        <dbReference type="Pfam" id="PF02749"/>
    </source>
</evidence>
<keyword evidence="8 12" id="KW-0808">Transferase</keyword>
<dbReference type="FunFam" id="3.20.20.70:FF:000030">
    <property type="entry name" value="Nicotinate-nucleotide pyrophosphorylase, carboxylating"/>
    <property type="match status" value="1"/>
</dbReference>
<keyword evidence="7 12" id="KW-0328">Glycosyltransferase</keyword>
<evidence type="ECO:0000313" key="16">
    <source>
        <dbReference type="EMBL" id="HIV09077.1"/>
    </source>
</evidence>
<protein>
    <recommendedName>
        <fullName evidence="11">Probable nicotinate-nucleotide pyrophosphorylase [carboxylating]</fullName>
        <ecNumber evidence="5">2.4.2.19</ecNumber>
    </recommendedName>
    <alternativeName>
        <fullName evidence="9">Quinolinate phosphoribosyltransferase [decarboxylating]</fullName>
    </alternativeName>
</protein>
<feature type="binding site" evidence="13">
    <location>
        <position position="108"/>
    </location>
    <ligand>
        <name>substrate</name>
    </ligand>
</feature>
<evidence type="ECO:0000256" key="6">
    <source>
        <dbReference type="ARBA" id="ARBA00022642"/>
    </source>
</evidence>
<dbReference type="InterPro" id="IPR037128">
    <property type="entry name" value="Quinolinate_PRibosylTase_N_sf"/>
</dbReference>
<name>A0A9D1NM06_9BACT</name>
<organism evidence="16 17">
    <name type="scientific">Candidatus Spyradenecus faecavium</name>
    <dbReference type="NCBI Taxonomy" id="2840947"/>
    <lineage>
        <taxon>Bacteria</taxon>
        <taxon>Pseudomonadati</taxon>
        <taxon>Lentisphaerota</taxon>
        <taxon>Lentisphaeria</taxon>
        <taxon>Lentisphaerales</taxon>
        <taxon>Lentisphaeraceae</taxon>
        <taxon>Lentisphaeraceae incertae sedis</taxon>
        <taxon>Candidatus Spyradenecus</taxon>
    </lineage>
</organism>
<feature type="binding site" evidence="13">
    <location>
        <position position="165"/>
    </location>
    <ligand>
        <name>substrate</name>
    </ligand>
</feature>
<dbReference type="PANTHER" id="PTHR32179:SF3">
    <property type="entry name" value="NICOTINATE-NUCLEOTIDE PYROPHOSPHORYLASE [CARBOXYLATING]"/>
    <property type="match status" value="1"/>
</dbReference>
<dbReference type="PIRSF" id="PIRSF006250">
    <property type="entry name" value="NadC_ModD"/>
    <property type="match status" value="1"/>
</dbReference>
<evidence type="ECO:0000256" key="11">
    <source>
        <dbReference type="ARBA" id="ARBA00069173"/>
    </source>
</evidence>
<evidence type="ECO:0000256" key="1">
    <source>
        <dbReference type="ARBA" id="ARBA00003237"/>
    </source>
</evidence>
<evidence type="ECO:0000259" key="14">
    <source>
        <dbReference type="Pfam" id="PF01729"/>
    </source>
</evidence>
<feature type="binding site" evidence="13">
    <location>
        <begin position="277"/>
        <end position="279"/>
    </location>
    <ligand>
        <name>substrate</name>
    </ligand>
</feature>
<evidence type="ECO:0000256" key="3">
    <source>
        <dbReference type="ARBA" id="ARBA00009400"/>
    </source>
</evidence>
<dbReference type="GO" id="GO:0005737">
    <property type="term" value="C:cytoplasm"/>
    <property type="evidence" value="ECO:0007669"/>
    <property type="project" value="TreeGrafter"/>
</dbReference>
<evidence type="ECO:0000256" key="9">
    <source>
        <dbReference type="ARBA" id="ARBA00033102"/>
    </source>
</evidence>
<dbReference type="EC" id="2.4.2.19" evidence="5"/>
<evidence type="ECO:0000256" key="5">
    <source>
        <dbReference type="ARBA" id="ARBA00011944"/>
    </source>
</evidence>
<comment type="pathway">
    <text evidence="2">Cofactor biosynthesis; NAD(+) biosynthesis; nicotinate D-ribonucleotide from quinolinate: step 1/1.</text>
</comment>
<evidence type="ECO:0000313" key="17">
    <source>
        <dbReference type="Proteomes" id="UP000886845"/>
    </source>
</evidence>
<dbReference type="EMBL" id="DVOR01000096">
    <property type="protein sequence ID" value="HIV09077.1"/>
    <property type="molecule type" value="Genomic_DNA"/>
</dbReference>
<comment type="function">
    <text evidence="1">Involved in the catabolism of quinolinic acid (QA).</text>
</comment>
<feature type="domain" description="Quinolinate phosphoribosyl transferase N-terminal" evidence="15">
    <location>
        <begin position="33"/>
        <end position="118"/>
    </location>
</feature>
<dbReference type="NCBIfam" id="TIGR00078">
    <property type="entry name" value="nadC"/>
    <property type="match status" value="1"/>
</dbReference>
<reference evidence="16" key="2">
    <citation type="journal article" date="2021" name="PeerJ">
        <title>Extensive microbial diversity within the chicken gut microbiome revealed by metagenomics and culture.</title>
        <authorList>
            <person name="Gilroy R."/>
            <person name="Ravi A."/>
            <person name="Getino M."/>
            <person name="Pursley I."/>
            <person name="Horton D.L."/>
            <person name="Alikhan N.F."/>
            <person name="Baker D."/>
            <person name="Gharbi K."/>
            <person name="Hall N."/>
            <person name="Watson M."/>
            <person name="Adriaenssens E.M."/>
            <person name="Foster-Nyarko E."/>
            <person name="Jarju S."/>
            <person name="Secka A."/>
            <person name="Antonio M."/>
            <person name="Oren A."/>
            <person name="Chaudhuri R.R."/>
            <person name="La Ragione R."/>
            <person name="Hildebrand F."/>
            <person name="Pallen M.J."/>
        </authorList>
    </citation>
    <scope>NUCLEOTIDE SEQUENCE</scope>
    <source>
        <strain evidence="16">35461</strain>
    </source>
</reference>
<dbReference type="InterPro" id="IPR027277">
    <property type="entry name" value="NadC/ModD"/>
</dbReference>
<dbReference type="AlphaFoldDB" id="A0A9D1NM06"/>
<feature type="binding site" evidence="13">
    <location>
        <position position="230"/>
    </location>
    <ligand>
        <name>substrate</name>
    </ligand>
</feature>
<dbReference type="InterPro" id="IPR013785">
    <property type="entry name" value="Aldolase_TIM"/>
</dbReference>
<feature type="binding site" evidence="13">
    <location>
        <begin position="256"/>
        <end position="258"/>
    </location>
    <ligand>
        <name>substrate</name>
    </ligand>
</feature>
<dbReference type="CDD" id="cd01572">
    <property type="entry name" value="QPRTase"/>
    <property type="match status" value="1"/>
</dbReference>
<dbReference type="GO" id="GO:0009435">
    <property type="term" value="P:NAD+ biosynthetic process"/>
    <property type="evidence" value="ECO:0007669"/>
    <property type="project" value="InterPro"/>
</dbReference>
<proteinExistence type="inferred from homology"/>
<gene>
    <name evidence="16" type="primary">nadC</name>
    <name evidence="16" type="ORF">IAC79_03045</name>
</gene>
<comment type="subunit">
    <text evidence="4">Hexamer formed by 3 homodimers.</text>
</comment>
<dbReference type="InterPro" id="IPR002638">
    <property type="entry name" value="Quinolinate_PRibosylTrfase_C"/>
</dbReference>
<accession>A0A9D1NM06</accession>
<feature type="binding site" evidence="13">
    <location>
        <begin position="141"/>
        <end position="143"/>
    </location>
    <ligand>
        <name>substrate</name>
    </ligand>
</feature>
<evidence type="ECO:0000256" key="4">
    <source>
        <dbReference type="ARBA" id="ARBA00011218"/>
    </source>
</evidence>
<keyword evidence="6" id="KW-0662">Pyridine nucleotide biosynthesis</keyword>
<evidence type="ECO:0000256" key="13">
    <source>
        <dbReference type="PIRSR" id="PIRSR006250-1"/>
    </source>
</evidence>
<feature type="binding site" evidence="13">
    <location>
        <position position="175"/>
    </location>
    <ligand>
        <name>substrate</name>
    </ligand>
</feature>
<dbReference type="FunFam" id="3.90.1170.20:FF:000001">
    <property type="entry name" value="Nicotinate-nucleotide diphosphorylase (Carboxylating)"/>
    <property type="match status" value="1"/>
</dbReference>
<dbReference type="PANTHER" id="PTHR32179">
    <property type="entry name" value="NICOTINATE-NUCLEOTIDE PYROPHOSPHORYLASE [CARBOXYLATING]"/>
    <property type="match status" value="1"/>
</dbReference>
<evidence type="ECO:0000256" key="2">
    <source>
        <dbReference type="ARBA" id="ARBA00004893"/>
    </source>
</evidence>
<dbReference type="Pfam" id="PF01729">
    <property type="entry name" value="QRPTase_C"/>
    <property type="match status" value="1"/>
</dbReference>
<dbReference type="Proteomes" id="UP000886845">
    <property type="component" value="Unassembled WGS sequence"/>
</dbReference>
<comment type="catalytic activity">
    <reaction evidence="10">
        <text>nicotinate beta-D-ribonucleotide + CO2 + diphosphate = quinolinate + 5-phospho-alpha-D-ribose 1-diphosphate + 2 H(+)</text>
        <dbReference type="Rhea" id="RHEA:12733"/>
        <dbReference type="ChEBI" id="CHEBI:15378"/>
        <dbReference type="ChEBI" id="CHEBI:16526"/>
        <dbReference type="ChEBI" id="CHEBI:29959"/>
        <dbReference type="ChEBI" id="CHEBI:33019"/>
        <dbReference type="ChEBI" id="CHEBI:57502"/>
        <dbReference type="ChEBI" id="CHEBI:58017"/>
        <dbReference type="EC" id="2.4.2.19"/>
    </reaction>
</comment>
<feature type="domain" description="Quinolinate phosphoribosyl transferase C-terminal" evidence="14">
    <location>
        <begin position="121"/>
        <end position="292"/>
    </location>
</feature>
<evidence type="ECO:0000256" key="10">
    <source>
        <dbReference type="ARBA" id="ARBA00047445"/>
    </source>
</evidence>
<evidence type="ECO:0000256" key="12">
    <source>
        <dbReference type="PIRNR" id="PIRNR006250"/>
    </source>
</evidence>
<dbReference type="Pfam" id="PF02749">
    <property type="entry name" value="QRPTase_N"/>
    <property type="match status" value="1"/>
</dbReference>
<dbReference type="GO" id="GO:0034213">
    <property type="term" value="P:quinolinate catabolic process"/>
    <property type="evidence" value="ECO:0007669"/>
    <property type="project" value="TreeGrafter"/>
</dbReference>
<feature type="binding site" evidence="13">
    <location>
        <position position="209"/>
    </location>
    <ligand>
        <name>substrate</name>
    </ligand>
</feature>
<dbReference type="SUPFAM" id="SSF54675">
    <property type="entry name" value="Nicotinate/Quinolinate PRTase N-terminal domain-like"/>
    <property type="match status" value="1"/>
</dbReference>
<dbReference type="SUPFAM" id="SSF51690">
    <property type="entry name" value="Nicotinate/Quinolinate PRTase C-terminal domain-like"/>
    <property type="match status" value="1"/>
</dbReference>
<dbReference type="GO" id="GO:0004514">
    <property type="term" value="F:nicotinate-nucleotide diphosphorylase (carboxylating) activity"/>
    <property type="evidence" value="ECO:0007669"/>
    <property type="project" value="UniProtKB-EC"/>
</dbReference>
<dbReference type="InterPro" id="IPR036068">
    <property type="entry name" value="Nicotinate_pribotase-like_C"/>
</dbReference>